<reference evidence="11 12" key="1">
    <citation type="submission" date="2019-02" db="EMBL/GenBank/DDBJ databases">
        <title>Deep-cultivation of Planctomycetes and their phenomic and genomic characterization uncovers novel biology.</title>
        <authorList>
            <person name="Wiegand S."/>
            <person name="Jogler M."/>
            <person name="Boedeker C."/>
            <person name="Pinto D."/>
            <person name="Vollmers J."/>
            <person name="Rivas-Marin E."/>
            <person name="Kohn T."/>
            <person name="Peeters S.H."/>
            <person name="Heuer A."/>
            <person name="Rast P."/>
            <person name="Oberbeckmann S."/>
            <person name="Bunk B."/>
            <person name="Jeske O."/>
            <person name="Meyerdierks A."/>
            <person name="Storesund J.E."/>
            <person name="Kallscheuer N."/>
            <person name="Luecker S."/>
            <person name="Lage O.M."/>
            <person name="Pohl T."/>
            <person name="Merkel B.J."/>
            <person name="Hornburger P."/>
            <person name="Mueller R.-W."/>
            <person name="Bruemmer F."/>
            <person name="Labrenz M."/>
            <person name="Spormann A.M."/>
            <person name="Op den Camp H."/>
            <person name="Overmann J."/>
            <person name="Amann R."/>
            <person name="Jetten M.S.M."/>
            <person name="Mascher T."/>
            <person name="Medema M.H."/>
            <person name="Devos D.P."/>
            <person name="Kaster A.-K."/>
            <person name="Ovreas L."/>
            <person name="Rohde M."/>
            <person name="Galperin M.Y."/>
            <person name="Jogler C."/>
        </authorList>
    </citation>
    <scope>NUCLEOTIDE SEQUENCE [LARGE SCALE GENOMIC DNA]</scope>
    <source>
        <strain evidence="11 12">Q31a</strain>
    </source>
</reference>
<evidence type="ECO:0000256" key="2">
    <source>
        <dbReference type="ARBA" id="ARBA00012415"/>
    </source>
</evidence>
<dbReference type="SUPFAM" id="SSF53448">
    <property type="entry name" value="Nucleotide-diphospho-sugar transferases"/>
    <property type="match status" value="1"/>
</dbReference>
<dbReference type="Proteomes" id="UP000318017">
    <property type="component" value="Chromosome"/>
</dbReference>
<name>A0A518G620_9BACT</name>
<proteinExistence type="inferred from homology"/>
<evidence type="ECO:0000256" key="9">
    <source>
        <dbReference type="ARBA" id="ARBA00048128"/>
    </source>
</evidence>
<evidence type="ECO:0000256" key="5">
    <source>
        <dbReference type="ARBA" id="ARBA00022695"/>
    </source>
</evidence>
<dbReference type="EC" id="2.7.7.9" evidence="2"/>
<dbReference type="Gene3D" id="3.90.550.10">
    <property type="entry name" value="Spore Coat Polysaccharide Biosynthesis Protein SpsA, Chain A"/>
    <property type="match status" value="1"/>
</dbReference>
<sequence length="301" mass="33279">MLWQRRQPSDAHRKQDLGMRVRKAIITAAGVDRTQLPLQTVVDRVGRVRTALDLLIDEVVAAGIEEIAVVIRPGLKPDFKQAATDHAATLEFIEQDHPRGYGDAVLRTRAFVGNAPFLHLVHDHLYVSRSRVACAKQLIDIAERENCAVSAIQATRENQLAYFGAIGGIPIPRQSRLYEIRTVIEKPTPTEAEQKLMVAGQRAGHYLCLFGMHVLTSEIFDLLQHDLERLPAGASLNLSGALAQFASSHRYLAAELEGVRYDIGEKYGLLIAQLAIALSGDDRDRILTEMLELVAKSSPHA</sequence>
<evidence type="ECO:0000256" key="3">
    <source>
        <dbReference type="ARBA" id="ARBA00019048"/>
    </source>
</evidence>
<organism evidence="11 12">
    <name type="scientific">Aureliella helgolandensis</name>
    <dbReference type="NCBI Taxonomy" id="2527968"/>
    <lineage>
        <taxon>Bacteria</taxon>
        <taxon>Pseudomonadati</taxon>
        <taxon>Planctomycetota</taxon>
        <taxon>Planctomycetia</taxon>
        <taxon>Pirellulales</taxon>
        <taxon>Pirellulaceae</taxon>
        <taxon>Aureliella</taxon>
    </lineage>
</organism>
<dbReference type="GO" id="GO:0006011">
    <property type="term" value="P:UDP-alpha-D-glucose metabolic process"/>
    <property type="evidence" value="ECO:0007669"/>
    <property type="project" value="InterPro"/>
</dbReference>
<dbReference type="Pfam" id="PF00483">
    <property type="entry name" value="NTP_transferase"/>
    <property type="match status" value="1"/>
</dbReference>
<evidence type="ECO:0000256" key="4">
    <source>
        <dbReference type="ARBA" id="ARBA00022679"/>
    </source>
</evidence>
<evidence type="ECO:0000313" key="12">
    <source>
        <dbReference type="Proteomes" id="UP000318017"/>
    </source>
</evidence>
<dbReference type="PANTHER" id="PTHR43197:SF1">
    <property type="entry name" value="UTP--GLUCOSE-1-PHOSPHATE URIDYLYLTRANSFERASE"/>
    <property type="match status" value="1"/>
</dbReference>
<gene>
    <name evidence="11" type="primary">gtaB</name>
    <name evidence="11" type="ORF">Q31a_23270</name>
</gene>
<dbReference type="GO" id="GO:0003983">
    <property type="term" value="F:UTP:glucose-1-phosphate uridylyltransferase activity"/>
    <property type="evidence" value="ECO:0007669"/>
    <property type="project" value="UniProtKB-EC"/>
</dbReference>
<evidence type="ECO:0000313" key="11">
    <source>
        <dbReference type="EMBL" id="QDV24014.1"/>
    </source>
</evidence>
<keyword evidence="5 11" id="KW-0548">Nucleotidyltransferase</keyword>
<dbReference type="InterPro" id="IPR029044">
    <property type="entry name" value="Nucleotide-diphossugar_trans"/>
</dbReference>
<dbReference type="KEGG" id="ahel:Q31a_23270"/>
<evidence type="ECO:0000256" key="1">
    <source>
        <dbReference type="ARBA" id="ARBA00006890"/>
    </source>
</evidence>
<comment type="catalytic activity">
    <reaction evidence="9">
        <text>alpha-D-glucose 1-phosphate + UTP + H(+) = UDP-alpha-D-glucose + diphosphate</text>
        <dbReference type="Rhea" id="RHEA:19889"/>
        <dbReference type="ChEBI" id="CHEBI:15378"/>
        <dbReference type="ChEBI" id="CHEBI:33019"/>
        <dbReference type="ChEBI" id="CHEBI:46398"/>
        <dbReference type="ChEBI" id="CHEBI:58601"/>
        <dbReference type="ChEBI" id="CHEBI:58885"/>
        <dbReference type="EC" id="2.7.7.9"/>
    </reaction>
</comment>
<dbReference type="EMBL" id="CP036298">
    <property type="protein sequence ID" value="QDV24014.1"/>
    <property type="molecule type" value="Genomic_DNA"/>
</dbReference>
<dbReference type="AlphaFoldDB" id="A0A518G620"/>
<evidence type="ECO:0000256" key="7">
    <source>
        <dbReference type="ARBA" id="ARBA00031959"/>
    </source>
</evidence>
<accession>A0A518G620</accession>
<keyword evidence="12" id="KW-1185">Reference proteome</keyword>
<feature type="domain" description="Nucleotidyl transferase" evidence="10">
    <location>
        <begin position="52"/>
        <end position="273"/>
    </location>
</feature>
<dbReference type="InterPro" id="IPR005835">
    <property type="entry name" value="NTP_transferase_dom"/>
</dbReference>
<evidence type="ECO:0000259" key="10">
    <source>
        <dbReference type="Pfam" id="PF00483"/>
    </source>
</evidence>
<protein>
    <recommendedName>
        <fullName evidence="3">UTP--glucose-1-phosphate uridylyltransferase</fullName>
        <ecNumber evidence="2">2.7.7.9</ecNumber>
    </recommendedName>
    <alternativeName>
        <fullName evidence="6">Alpha-D-glucosyl-1-phosphate uridylyltransferase</fullName>
    </alternativeName>
    <alternativeName>
        <fullName evidence="7">UDP-glucose pyrophosphorylase</fullName>
    </alternativeName>
    <alternativeName>
        <fullName evidence="8">Uridine diphosphoglucose pyrophosphorylase</fullName>
    </alternativeName>
</protein>
<keyword evidence="4 11" id="KW-0808">Transferase</keyword>
<dbReference type="InterPro" id="IPR005771">
    <property type="entry name" value="GalU_uridylyltTrfase_bac/arc"/>
</dbReference>
<comment type="similarity">
    <text evidence="1">Belongs to the UDPGP type 2 family.</text>
</comment>
<dbReference type="PANTHER" id="PTHR43197">
    <property type="entry name" value="UTP--GLUCOSE-1-PHOSPHATE URIDYLYLTRANSFERASE"/>
    <property type="match status" value="1"/>
</dbReference>
<evidence type="ECO:0000256" key="8">
    <source>
        <dbReference type="ARBA" id="ARBA00032341"/>
    </source>
</evidence>
<evidence type="ECO:0000256" key="6">
    <source>
        <dbReference type="ARBA" id="ARBA00031455"/>
    </source>
</evidence>